<organism evidence="1 2">
    <name type="scientific">Paracoccus contaminans</name>
    <dbReference type="NCBI Taxonomy" id="1945662"/>
    <lineage>
        <taxon>Bacteria</taxon>
        <taxon>Pseudomonadati</taxon>
        <taxon>Pseudomonadota</taxon>
        <taxon>Alphaproteobacteria</taxon>
        <taxon>Rhodobacterales</taxon>
        <taxon>Paracoccaceae</taxon>
        <taxon>Paracoccus</taxon>
    </lineage>
</organism>
<name>A0A1W6CZS2_9RHOB</name>
<dbReference type="STRING" id="1945662.B0A89_12275"/>
<evidence type="ECO:0000313" key="2">
    <source>
        <dbReference type="Proteomes" id="UP000193017"/>
    </source>
</evidence>
<accession>A0A1W6CZS2</accession>
<dbReference type="Proteomes" id="UP000193017">
    <property type="component" value="Chromosome"/>
</dbReference>
<gene>
    <name evidence="1" type="ORF">B0A89_12275</name>
</gene>
<sequence>MARPKGRTKTARVTINLDERAYALLLAFAERDDAPVAQVARKAVVDFLNRVEPTIDQGSLPFVRPQREDH</sequence>
<evidence type="ECO:0000313" key="1">
    <source>
        <dbReference type="EMBL" id="ARJ70279.1"/>
    </source>
</evidence>
<keyword evidence="2" id="KW-1185">Reference proteome</keyword>
<dbReference type="AlphaFoldDB" id="A0A1W6CZS2"/>
<protein>
    <submittedName>
        <fullName evidence="1">Uncharacterized protein</fullName>
    </submittedName>
</protein>
<dbReference type="KEGG" id="pcon:B0A89_12275"/>
<reference evidence="1 2" key="1">
    <citation type="submission" date="2017-03" db="EMBL/GenBank/DDBJ databases">
        <title>Genome sequence of Paracoccus contaminans isolated from a water microcosm.</title>
        <authorList>
            <person name="Aurass P."/>
            <person name="Karste S."/>
            <person name="Trost E."/>
            <person name="Glaeser S.P."/>
            <person name="Kaempfer P."/>
            <person name="Flieger A."/>
        </authorList>
    </citation>
    <scope>NUCLEOTIDE SEQUENCE [LARGE SCALE GENOMIC DNA]</scope>
    <source>
        <strain evidence="2">RKI 16-01929T\LMG 29738T\CCM 8701T\CIP 111112T</strain>
    </source>
</reference>
<proteinExistence type="predicted"/>
<dbReference type="EMBL" id="CP020612">
    <property type="protein sequence ID" value="ARJ70279.1"/>
    <property type="molecule type" value="Genomic_DNA"/>
</dbReference>